<dbReference type="EMBL" id="LCFS01000018">
    <property type="protein sequence ID" value="KKS99593.1"/>
    <property type="molecule type" value="Genomic_DNA"/>
</dbReference>
<dbReference type="SUPFAM" id="SSF109604">
    <property type="entry name" value="HD-domain/PDEase-like"/>
    <property type="match status" value="1"/>
</dbReference>
<organism evidence="4 5">
    <name type="scientific">Candidatus Nomurabacteria bacterium GW2011_GWA2_43_15</name>
    <dbReference type="NCBI Taxonomy" id="1618738"/>
    <lineage>
        <taxon>Bacteria</taxon>
        <taxon>Candidatus Nomuraibacteriota</taxon>
    </lineage>
</organism>
<feature type="domain" description="HD" evidence="3">
    <location>
        <begin position="21"/>
        <end position="170"/>
    </location>
</feature>
<dbReference type="STRING" id="1618738.UV76_C0018G0011"/>
<dbReference type="Gene3D" id="1.10.3210.10">
    <property type="entry name" value="Hypothetical protein af1432"/>
    <property type="match status" value="1"/>
</dbReference>
<reference evidence="4 5" key="1">
    <citation type="journal article" date="2015" name="Nature">
        <title>rRNA introns, odd ribosomes, and small enigmatic genomes across a large radiation of phyla.</title>
        <authorList>
            <person name="Brown C.T."/>
            <person name="Hug L.A."/>
            <person name="Thomas B.C."/>
            <person name="Sharon I."/>
            <person name="Castelle C.J."/>
            <person name="Singh A."/>
            <person name="Wilkins M.J."/>
            <person name="Williams K.H."/>
            <person name="Banfield J.F."/>
        </authorList>
    </citation>
    <scope>NUCLEOTIDE SEQUENCE [LARGE SCALE GENOMIC DNA]</scope>
</reference>
<dbReference type="InterPro" id="IPR039356">
    <property type="entry name" value="YfbR/HDDC2"/>
</dbReference>
<evidence type="ECO:0000259" key="3">
    <source>
        <dbReference type="Pfam" id="PF13023"/>
    </source>
</evidence>
<evidence type="ECO:0000313" key="5">
    <source>
        <dbReference type="Proteomes" id="UP000034646"/>
    </source>
</evidence>
<protein>
    <submittedName>
        <fullName evidence="4">Metal dependent phosphohydrolase</fullName>
    </submittedName>
</protein>
<keyword evidence="1" id="KW-0479">Metal-binding</keyword>
<dbReference type="GO" id="GO:0005737">
    <property type="term" value="C:cytoplasm"/>
    <property type="evidence" value="ECO:0007669"/>
    <property type="project" value="TreeGrafter"/>
</dbReference>
<keyword evidence="2 4" id="KW-0378">Hydrolase</keyword>
<accession>A0A0G1GLM6</accession>
<evidence type="ECO:0000256" key="1">
    <source>
        <dbReference type="ARBA" id="ARBA00022723"/>
    </source>
</evidence>
<evidence type="ECO:0000313" key="4">
    <source>
        <dbReference type="EMBL" id="KKS99593.1"/>
    </source>
</evidence>
<proteinExistence type="predicted"/>
<sequence length="198" mass="23827">MSKEFKKLKQLEELMVDIMKVNRNHYIPQTNRRENVVEHSFSLAMFCWRIFNIIRPPLDIEKILKYALVHDLIERGQGQDVNTYAKEEERRAKKEKEGEELKKLSLEFGDFSEFIETLKNYEIKNDEEAQFVWGVDKVQSIVLGYIDGWRPYREYGVSYQQFCDKGEEFLTRSPYLKDIFEEVLEEAKQTYYDRPKNK</sequence>
<name>A0A0G1GLM6_9BACT</name>
<dbReference type="GO" id="GO:0002953">
    <property type="term" value="F:5'-deoxynucleotidase activity"/>
    <property type="evidence" value="ECO:0007669"/>
    <property type="project" value="InterPro"/>
</dbReference>
<dbReference type="PANTHER" id="PTHR11845">
    <property type="entry name" value="5'-DEOXYNUCLEOTIDASE HDDC2"/>
    <property type="match status" value="1"/>
</dbReference>
<comment type="caution">
    <text evidence="4">The sequence shown here is derived from an EMBL/GenBank/DDBJ whole genome shotgun (WGS) entry which is preliminary data.</text>
</comment>
<dbReference type="InterPro" id="IPR006674">
    <property type="entry name" value="HD_domain"/>
</dbReference>
<dbReference type="Pfam" id="PF13023">
    <property type="entry name" value="HD_3"/>
    <property type="match status" value="1"/>
</dbReference>
<gene>
    <name evidence="4" type="ORF">UV76_C0018G0011</name>
</gene>
<evidence type="ECO:0000256" key="2">
    <source>
        <dbReference type="ARBA" id="ARBA00022801"/>
    </source>
</evidence>
<dbReference type="Proteomes" id="UP000034646">
    <property type="component" value="Unassembled WGS sequence"/>
</dbReference>
<dbReference type="PANTHER" id="PTHR11845:SF13">
    <property type="entry name" value="5'-DEOXYNUCLEOTIDASE HDDC2"/>
    <property type="match status" value="1"/>
</dbReference>
<dbReference type="AlphaFoldDB" id="A0A0G1GLM6"/>
<dbReference type="GO" id="GO:0046872">
    <property type="term" value="F:metal ion binding"/>
    <property type="evidence" value="ECO:0007669"/>
    <property type="project" value="UniProtKB-KW"/>
</dbReference>